<comment type="function">
    <text evidence="10">Alpha-glucuronidase involved in the hydrolysis of xylan, a major structural heterogeneous polysaccharide found in plant biomass representing the second most abundant polysaccharide in the biosphere, after cellulose. Releases 4-O-methylglucuronic acid from xylan.</text>
</comment>
<dbReference type="EMBL" id="JAWCUI010000025">
    <property type="protein sequence ID" value="KAL1895864.1"/>
    <property type="molecule type" value="Genomic_DNA"/>
</dbReference>
<dbReference type="PIRSF" id="PIRSF029900">
    <property type="entry name" value="Alpha-glucuronds"/>
    <property type="match status" value="1"/>
</dbReference>
<dbReference type="PANTHER" id="PTHR39207">
    <property type="entry name" value="ALPHA-GLUCURONIDASE A"/>
    <property type="match status" value="1"/>
</dbReference>
<dbReference type="InterPro" id="IPR011099">
    <property type="entry name" value="Glyco_hydro_67_C"/>
</dbReference>
<evidence type="ECO:0000256" key="7">
    <source>
        <dbReference type="ARBA" id="ARBA00023326"/>
    </source>
</evidence>
<keyword evidence="4 9" id="KW-0378">Hydrolase</keyword>
<dbReference type="EC" id="3.2.1.139" evidence="2 9"/>
<evidence type="ECO:0000256" key="5">
    <source>
        <dbReference type="ARBA" id="ARBA00023277"/>
    </source>
</evidence>
<dbReference type="Pfam" id="PF03648">
    <property type="entry name" value="Glyco_hydro_67N"/>
    <property type="match status" value="1"/>
</dbReference>
<evidence type="ECO:0000259" key="11">
    <source>
        <dbReference type="Pfam" id="PF03648"/>
    </source>
</evidence>
<evidence type="ECO:0000259" key="12">
    <source>
        <dbReference type="Pfam" id="PF07477"/>
    </source>
</evidence>
<evidence type="ECO:0000256" key="4">
    <source>
        <dbReference type="ARBA" id="ARBA00022801"/>
    </source>
</evidence>
<evidence type="ECO:0000256" key="2">
    <source>
        <dbReference type="ARBA" id="ARBA00012271"/>
    </source>
</evidence>
<evidence type="ECO:0000313" key="15">
    <source>
        <dbReference type="Proteomes" id="UP001583186"/>
    </source>
</evidence>
<sequence>MTLPNEDGVAAWLRYGELPASVRTAANSAAVDTIVVLGDHNGKSPVTVAGQELTDGFRNILGRTVTIVNNLSAASGTTIIIGTLSDYKATGQAVNNDASPFLSHEDGYWLDTTSDKHLVLGSNERAVLYGAFDYLSRLAQGTFSAFTFGSRPSAPIRWINQWDNMDGSIERGYGGKSLFFTDGRIVDNLERVRQYARLMASIGLNGIVINNVNANASLLGEDNLNNGVRRIADIMRPYGVRTGLALNFDAPRTLGGLETSDPLDAGVVKFWEDVTKRVYAAVPDLIGYTIKANSEGQPGPLSYGRTLAEGANMLAKPLEPYGGLVLYRAFVYDHHLSEADPKNDRANAAVDFFTHLDEQFAENVVVQIKFGPIDFQVREPPSPLLARLKKTRAAIEFMVAQEYMGQQSHAVYLAPEWQEILAFDMRVNGQQSLVRDILTTDKGPFTWSTTGYTAVVNVGNDSTWLGHHLAMANLYAYGRLAWRPSDDAKDILEDWIRLTFGVDPTVVSAISSLLMDSWPAYEGHSGNLGVQTLCDILYTHYGPSPASQDGNGWGQWTRADSQGIGMDRSVATGTGNAGQYHPEVATVWEDISKTPDNLLLWFHHVPYTHVLKSGKTVIQHFYDAHYEGAATVQTFPQRWASLKGKVDDARFEHIAFKLAYQAGHAIVWRDSVCRFYQTMSGIEDDQKRVNNHKWRIPLAAPSPNVVLVGYEPVAVRLPEAASDGKAVQTTGETGSVKTTLDVEDGTYDLAVNYFDTLVGRAKYELLLNDKSVGKWEGNLQDRLGHDFSEYLDGHSATRIYFRGVVLKKGDVLTIVGRAGGKEKAPLDYISVLPEGEVD</sequence>
<name>A0ABR3Z8K8_9PEZI</name>
<feature type="domain" description="Glycosyl hydrolase family 67 C-terminal" evidence="12">
    <location>
        <begin position="466"/>
        <end position="688"/>
    </location>
</feature>
<feature type="domain" description="Glycosyl hydrolase family 67 catalytic" evidence="13">
    <location>
        <begin position="145"/>
        <end position="464"/>
    </location>
</feature>
<protein>
    <recommendedName>
        <fullName evidence="2 9">Alpha-glucuronidase</fullName>
        <ecNumber evidence="2 9">3.2.1.139</ecNumber>
    </recommendedName>
</protein>
<dbReference type="InterPro" id="IPR017853">
    <property type="entry name" value="GH"/>
</dbReference>
<dbReference type="InterPro" id="IPR011395">
    <property type="entry name" value="Glyco_hydro_67_aGlcAse"/>
</dbReference>
<dbReference type="InterPro" id="IPR029018">
    <property type="entry name" value="Hex-like_dom2"/>
</dbReference>
<feature type="domain" description="Alpha glucuronidase N-terminal" evidence="11">
    <location>
        <begin position="11"/>
        <end position="134"/>
    </location>
</feature>
<proteinExistence type="inferred from homology"/>
<evidence type="ECO:0000256" key="6">
    <source>
        <dbReference type="ARBA" id="ARBA00023295"/>
    </source>
</evidence>
<keyword evidence="3 9" id="KW-0858">Xylan degradation</keyword>
<dbReference type="Pfam" id="PF07477">
    <property type="entry name" value="Glyco_hydro_67C"/>
    <property type="match status" value="1"/>
</dbReference>
<comment type="caution">
    <text evidence="14">The sequence shown here is derived from an EMBL/GenBank/DDBJ whole genome shotgun (WGS) entry which is preliminary data.</text>
</comment>
<keyword evidence="6 9" id="KW-0326">Glycosidase</keyword>
<evidence type="ECO:0000256" key="8">
    <source>
        <dbReference type="ARBA" id="ARBA00048838"/>
    </source>
</evidence>
<dbReference type="Gene3D" id="3.90.1330.10">
    <property type="entry name" value="Alpha-glucuronidase, C-terminal domain"/>
    <property type="match status" value="1"/>
</dbReference>
<evidence type="ECO:0000256" key="10">
    <source>
        <dbReference type="RuleBase" id="RU361198"/>
    </source>
</evidence>
<dbReference type="InterPro" id="IPR011100">
    <property type="entry name" value="Glyco_hydro_67_cat"/>
</dbReference>
<dbReference type="PANTHER" id="PTHR39207:SF1">
    <property type="entry name" value="ALPHA-GLUCURONIDASE A"/>
    <property type="match status" value="1"/>
</dbReference>
<keyword evidence="5 10" id="KW-0119">Carbohydrate metabolism</keyword>
<comment type="subcellular location">
    <subcellularLocation>
        <location evidence="10">Secreted</location>
    </subcellularLocation>
</comment>
<evidence type="ECO:0000256" key="1">
    <source>
        <dbReference type="ARBA" id="ARBA00008833"/>
    </source>
</evidence>
<evidence type="ECO:0000259" key="13">
    <source>
        <dbReference type="Pfam" id="PF07488"/>
    </source>
</evidence>
<gene>
    <name evidence="10" type="primary">aguA</name>
    <name evidence="14" type="ORF">Sste5346_004961</name>
</gene>
<reference evidence="14 15" key="1">
    <citation type="journal article" date="2024" name="IMA Fungus">
        <title>IMA Genome - F19 : A genome assembly and annotation guide to empower mycologists, including annotated draft genome sequences of Ceratocystis pirilliformis, Diaporthe australafricana, Fusarium ophioides, Paecilomyces lecythidis, and Sporothrix stenoceras.</title>
        <authorList>
            <person name="Aylward J."/>
            <person name="Wilson A.M."/>
            <person name="Visagie C.M."/>
            <person name="Spraker J."/>
            <person name="Barnes I."/>
            <person name="Buitendag C."/>
            <person name="Ceriani C."/>
            <person name="Del Mar Angel L."/>
            <person name="du Plessis D."/>
            <person name="Fuchs T."/>
            <person name="Gasser K."/>
            <person name="Kramer D."/>
            <person name="Li W."/>
            <person name="Munsamy K."/>
            <person name="Piso A."/>
            <person name="Price J.L."/>
            <person name="Sonnekus B."/>
            <person name="Thomas C."/>
            <person name="van der Nest A."/>
            <person name="van Dijk A."/>
            <person name="van Heerden A."/>
            <person name="van Vuuren N."/>
            <person name="Yilmaz N."/>
            <person name="Duong T.A."/>
            <person name="van der Merwe N.A."/>
            <person name="Wingfield M.J."/>
            <person name="Wingfield B.D."/>
        </authorList>
    </citation>
    <scope>NUCLEOTIDE SEQUENCE [LARGE SCALE GENOMIC DNA]</scope>
    <source>
        <strain evidence="14 15">CMW 5346</strain>
    </source>
</reference>
<evidence type="ECO:0000256" key="9">
    <source>
        <dbReference type="PIRNR" id="PIRNR029900"/>
    </source>
</evidence>
<dbReference type="InterPro" id="IPR005154">
    <property type="entry name" value="Glyco_hydro_67_aGlcAse_N"/>
</dbReference>
<dbReference type="Proteomes" id="UP001583186">
    <property type="component" value="Unassembled WGS sequence"/>
</dbReference>
<organism evidence="14 15">
    <name type="scientific">Sporothrix stenoceras</name>
    <dbReference type="NCBI Taxonomy" id="5173"/>
    <lineage>
        <taxon>Eukaryota</taxon>
        <taxon>Fungi</taxon>
        <taxon>Dikarya</taxon>
        <taxon>Ascomycota</taxon>
        <taxon>Pezizomycotina</taxon>
        <taxon>Sordariomycetes</taxon>
        <taxon>Sordariomycetidae</taxon>
        <taxon>Ophiostomatales</taxon>
        <taxon>Ophiostomataceae</taxon>
        <taxon>Sporothrix</taxon>
    </lineage>
</organism>
<dbReference type="InterPro" id="IPR037054">
    <property type="entry name" value="A-glucoronidase_C_sf"/>
</dbReference>
<comment type="catalytic activity">
    <reaction evidence="8 9 10">
        <text>an alpha-D-glucuronoside + H2O = D-glucuronate + an alcohol</text>
        <dbReference type="Rhea" id="RHEA:20005"/>
        <dbReference type="ChEBI" id="CHEBI:15377"/>
        <dbReference type="ChEBI" id="CHEBI:30879"/>
        <dbReference type="ChEBI" id="CHEBI:58720"/>
        <dbReference type="ChEBI" id="CHEBI:58899"/>
        <dbReference type="EC" id="3.2.1.139"/>
    </reaction>
</comment>
<evidence type="ECO:0000313" key="14">
    <source>
        <dbReference type="EMBL" id="KAL1895864.1"/>
    </source>
</evidence>
<dbReference type="Gene3D" id="3.30.379.10">
    <property type="entry name" value="Chitobiase/beta-hexosaminidase domain 2-like"/>
    <property type="match status" value="1"/>
</dbReference>
<dbReference type="SUPFAM" id="SSF51445">
    <property type="entry name" value="(Trans)glycosidases"/>
    <property type="match status" value="1"/>
</dbReference>
<dbReference type="Gene3D" id="3.20.20.80">
    <property type="entry name" value="Glycosidases"/>
    <property type="match status" value="1"/>
</dbReference>
<keyword evidence="15" id="KW-1185">Reference proteome</keyword>
<dbReference type="SUPFAM" id="SSF55545">
    <property type="entry name" value="beta-N-acetylhexosaminidase-like domain"/>
    <property type="match status" value="1"/>
</dbReference>
<keyword evidence="7 10" id="KW-0624">Polysaccharide degradation</keyword>
<accession>A0ABR3Z8K8</accession>
<evidence type="ECO:0000256" key="3">
    <source>
        <dbReference type="ARBA" id="ARBA00022651"/>
    </source>
</evidence>
<comment type="similarity">
    <text evidence="1 9 10">Belongs to the glycosyl hydrolase 67 family.</text>
</comment>
<dbReference type="Pfam" id="PF07488">
    <property type="entry name" value="Glyco_hydro_67M"/>
    <property type="match status" value="1"/>
</dbReference>